<evidence type="ECO:0000256" key="3">
    <source>
        <dbReference type="ARBA" id="ARBA00022729"/>
    </source>
</evidence>
<evidence type="ECO:0000313" key="8">
    <source>
        <dbReference type="EMBL" id="QES89841.1"/>
    </source>
</evidence>
<dbReference type="Pfam" id="PF14322">
    <property type="entry name" value="SusD-like_3"/>
    <property type="match status" value="1"/>
</dbReference>
<dbReference type="Gene3D" id="1.25.40.390">
    <property type="match status" value="1"/>
</dbReference>
<comment type="similarity">
    <text evidence="2">Belongs to the SusD family.</text>
</comment>
<sequence>MKINYILFSSIILICSCKKVLDKTPLATQTEESLYSDSSQAILGVNAIYDAASWDETNGIGANLEWMFGDLLSNDAEKGSTLNDFSALTALKNWSSDPGNNPARDAYADMYQTIYRANVAIQNLNNASWNSDLKTRLIGEARFLRGYAYFYLLRLFGGVPLVTSPLSVSEMNVQRSTFAQTAALIESDLKFADSTLPLKSQYASSDIGRATKGAAEGYLARVIMYQLGTVNGSGHTWQDVYNYTSSIISSNEYSLYDNYAALTQEVSENGSESLFEIQFSESNATWGAVKVGTENNVYQNNRNTWGWGFNNPTTNLKSEFETNDPRLACTMYGSGDTIVGIRQIIDYPNANFTGYLNAKAAIIQPAQVKESGQNIRKIRYADILLMQAEADAHLGNNADAISKINSVRARARKSTRPMGTLIGAASAFQANIIPSNTLPDISSSLSGDALLSAIWHERRVEFGMEALHFWDLIRTGNYLSTLSGSVLTNCNTHLLQDATINPVPVLPIPLTEVQAYNLTQNPGY</sequence>
<dbReference type="InterPro" id="IPR033985">
    <property type="entry name" value="SusD-like_N"/>
</dbReference>
<keyword evidence="4" id="KW-0472">Membrane</keyword>
<accession>A0A5P2GE06</accession>
<evidence type="ECO:0000256" key="4">
    <source>
        <dbReference type="ARBA" id="ARBA00023136"/>
    </source>
</evidence>
<dbReference type="RefSeq" id="WP_131330799.1">
    <property type="nucleotide sequence ID" value="NZ_CP044016.1"/>
</dbReference>
<dbReference type="OrthoDB" id="636214at2"/>
<evidence type="ECO:0000256" key="5">
    <source>
        <dbReference type="ARBA" id="ARBA00023237"/>
    </source>
</evidence>
<evidence type="ECO:0000313" key="9">
    <source>
        <dbReference type="Proteomes" id="UP000292424"/>
    </source>
</evidence>
<feature type="domain" description="RagB/SusD" evidence="6">
    <location>
        <begin position="272"/>
        <end position="524"/>
    </location>
</feature>
<dbReference type="PROSITE" id="PS51257">
    <property type="entry name" value="PROKAR_LIPOPROTEIN"/>
    <property type="match status" value="1"/>
</dbReference>
<dbReference type="KEGG" id="arac:E0W69_014630"/>
<reference evidence="8 9" key="1">
    <citation type="submission" date="2019-09" db="EMBL/GenBank/DDBJ databases">
        <title>Complete genome sequence of Arachidicoccus sp. B3-10 isolated from apple orchard soil.</title>
        <authorList>
            <person name="Kim H.S."/>
            <person name="Han K.-I."/>
            <person name="Suh M.K."/>
            <person name="Lee K.C."/>
            <person name="Eom M.K."/>
            <person name="Kim J.-S."/>
            <person name="Kang S.W."/>
            <person name="Sin Y."/>
            <person name="Lee J.-S."/>
        </authorList>
    </citation>
    <scope>NUCLEOTIDE SEQUENCE [LARGE SCALE GENOMIC DNA]</scope>
    <source>
        <strain evidence="8 9">B3-10</strain>
    </source>
</reference>
<organism evidence="8 9">
    <name type="scientific">Rhizosphaericola mali</name>
    <dbReference type="NCBI Taxonomy" id="2545455"/>
    <lineage>
        <taxon>Bacteria</taxon>
        <taxon>Pseudomonadati</taxon>
        <taxon>Bacteroidota</taxon>
        <taxon>Chitinophagia</taxon>
        <taxon>Chitinophagales</taxon>
        <taxon>Chitinophagaceae</taxon>
        <taxon>Rhizosphaericola</taxon>
    </lineage>
</organism>
<name>A0A5P2GE06_9BACT</name>
<dbReference type="InterPro" id="IPR011990">
    <property type="entry name" value="TPR-like_helical_dom_sf"/>
</dbReference>
<evidence type="ECO:0000256" key="2">
    <source>
        <dbReference type="ARBA" id="ARBA00006275"/>
    </source>
</evidence>
<dbReference type="SUPFAM" id="SSF48452">
    <property type="entry name" value="TPR-like"/>
    <property type="match status" value="1"/>
</dbReference>
<protein>
    <submittedName>
        <fullName evidence="8">RagB/SusD family nutrient uptake outer membrane protein</fullName>
    </submittedName>
</protein>
<feature type="domain" description="SusD-like N-terminal" evidence="7">
    <location>
        <begin position="80"/>
        <end position="223"/>
    </location>
</feature>
<comment type="subcellular location">
    <subcellularLocation>
        <location evidence="1">Cell outer membrane</location>
    </subcellularLocation>
</comment>
<keyword evidence="3" id="KW-0732">Signal</keyword>
<dbReference type="InterPro" id="IPR012944">
    <property type="entry name" value="SusD_RagB_dom"/>
</dbReference>
<keyword evidence="9" id="KW-1185">Reference proteome</keyword>
<evidence type="ECO:0000259" key="7">
    <source>
        <dbReference type="Pfam" id="PF14322"/>
    </source>
</evidence>
<dbReference type="EMBL" id="CP044016">
    <property type="protein sequence ID" value="QES89841.1"/>
    <property type="molecule type" value="Genomic_DNA"/>
</dbReference>
<evidence type="ECO:0000259" key="6">
    <source>
        <dbReference type="Pfam" id="PF07980"/>
    </source>
</evidence>
<dbReference type="Pfam" id="PF07980">
    <property type="entry name" value="SusD_RagB"/>
    <property type="match status" value="1"/>
</dbReference>
<keyword evidence="5" id="KW-0998">Cell outer membrane</keyword>
<proteinExistence type="inferred from homology"/>
<dbReference type="AlphaFoldDB" id="A0A5P2GE06"/>
<evidence type="ECO:0000256" key="1">
    <source>
        <dbReference type="ARBA" id="ARBA00004442"/>
    </source>
</evidence>
<dbReference type="CDD" id="cd08977">
    <property type="entry name" value="SusD"/>
    <property type="match status" value="1"/>
</dbReference>
<gene>
    <name evidence="8" type="ORF">E0W69_014630</name>
</gene>
<dbReference type="Proteomes" id="UP000292424">
    <property type="component" value="Chromosome"/>
</dbReference>
<dbReference type="GO" id="GO:0009279">
    <property type="term" value="C:cell outer membrane"/>
    <property type="evidence" value="ECO:0007669"/>
    <property type="project" value="UniProtKB-SubCell"/>
</dbReference>